<evidence type="ECO:0000313" key="2">
    <source>
        <dbReference type="EMBL" id="RKX68284.1"/>
    </source>
</evidence>
<feature type="transmembrane region" description="Helical" evidence="1">
    <location>
        <begin position="176"/>
        <end position="198"/>
    </location>
</feature>
<feature type="transmembrane region" description="Helical" evidence="1">
    <location>
        <begin position="75"/>
        <end position="99"/>
    </location>
</feature>
<keyword evidence="1" id="KW-0472">Membrane</keyword>
<feature type="transmembrane region" description="Helical" evidence="1">
    <location>
        <begin position="105"/>
        <end position="127"/>
    </location>
</feature>
<keyword evidence="1" id="KW-0812">Transmembrane</keyword>
<evidence type="ECO:0000313" key="3">
    <source>
        <dbReference type="Proteomes" id="UP000271125"/>
    </source>
</evidence>
<evidence type="ECO:0000256" key="1">
    <source>
        <dbReference type="SAM" id="Phobius"/>
    </source>
</evidence>
<gene>
    <name evidence="2" type="ORF">DRP43_05855</name>
</gene>
<sequence>MNLKNATLFSIIGISYIFISRTVATFFPDIFTNLVVTRINTLLSLLASLTIVVFYIYFYKDYVSEKQIALKNASLLAIIGSIVVLLLFLKGVLVVFNLYVFRSQVFNIIAHWIGSIFSLYFFIIFYKETIHNLQSKLKLAILLAVIGSSLSILIRTFILFNYFYSGKFKWFWDYSIKFPLIVIPISVFMFFTSFYFFLTFYKEQ</sequence>
<feature type="transmembrane region" description="Helical" evidence="1">
    <location>
        <begin position="139"/>
        <end position="164"/>
    </location>
</feature>
<keyword evidence="1" id="KW-1133">Transmembrane helix</keyword>
<comment type="caution">
    <text evidence="2">The sequence shown here is derived from an EMBL/GenBank/DDBJ whole genome shotgun (WGS) entry which is preliminary data.</text>
</comment>
<name>A0A660SBV4_UNCT6</name>
<reference evidence="2 3" key="1">
    <citation type="submission" date="2018-06" db="EMBL/GenBank/DDBJ databases">
        <title>Extensive metabolic versatility and redundancy in microbially diverse, dynamic hydrothermal sediments.</title>
        <authorList>
            <person name="Dombrowski N."/>
            <person name="Teske A."/>
            <person name="Baker B.J."/>
        </authorList>
    </citation>
    <scope>NUCLEOTIDE SEQUENCE [LARGE SCALE GENOMIC DNA]</scope>
    <source>
        <strain evidence="2">B10_G13</strain>
    </source>
</reference>
<dbReference type="AlphaFoldDB" id="A0A660SBV4"/>
<accession>A0A660SBV4</accession>
<organism evidence="2 3">
    <name type="scientific">candidate division TA06 bacterium</name>
    <dbReference type="NCBI Taxonomy" id="2250710"/>
    <lineage>
        <taxon>Bacteria</taxon>
        <taxon>Bacteria division TA06</taxon>
    </lineage>
</organism>
<feature type="transmembrane region" description="Helical" evidence="1">
    <location>
        <begin position="7"/>
        <end position="27"/>
    </location>
</feature>
<dbReference type="EMBL" id="QNBD01000292">
    <property type="protein sequence ID" value="RKX68284.1"/>
    <property type="molecule type" value="Genomic_DNA"/>
</dbReference>
<feature type="transmembrane region" description="Helical" evidence="1">
    <location>
        <begin position="39"/>
        <end position="59"/>
    </location>
</feature>
<dbReference type="Proteomes" id="UP000271125">
    <property type="component" value="Unassembled WGS sequence"/>
</dbReference>
<proteinExistence type="predicted"/>
<protein>
    <submittedName>
        <fullName evidence="2">Uncharacterized protein</fullName>
    </submittedName>
</protein>